<dbReference type="GO" id="GO:0005634">
    <property type="term" value="C:nucleus"/>
    <property type="evidence" value="ECO:0007669"/>
    <property type="project" value="TreeGrafter"/>
</dbReference>
<dbReference type="OrthoDB" id="203754at2759"/>
<dbReference type="Pfam" id="PF07258">
    <property type="entry name" value="COMM_domain"/>
    <property type="match status" value="1"/>
</dbReference>
<dbReference type="AlphaFoldDB" id="A0A3M7QI08"/>
<dbReference type="Proteomes" id="UP000276133">
    <property type="component" value="Unassembled WGS sequence"/>
</dbReference>
<sequence>MSSYLTTSTRTPFWGYRTPAEFKYVQKVFNDDMKNFAITKACYRDIFKVVVFSFENLNNESELKLVEKKIDDTSKKHSISYNIMISLYTGIYKLIKYSKRSSIKQDTIKADLLDFLKLPEEFVSDFMMVITGHRREYMEKNLSLNYPKYPVIASINWRIDVSISSSSVTRGLVPTITLKMELSDGRIKTLEMDVPMFHLIRFNVALVLKEMSDNHNRHIFKLTD</sequence>
<evidence type="ECO:0000256" key="2">
    <source>
        <dbReference type="ARBA" id="ARBA00093452"/>
    </source>
</evidence>
<dbReference type="PROSITE" id="PS51269">
    <property type="entry name" value="COMM"/>
    <property type="match status" value="1"/>
</dbReference>
<dbReference type="PANTHER" id="PTHR15666:SF1">
    <property type="entry name" value="COMM DOMAIN-CONTAINING PROTEIN 5"/>
    <property type="match status" value="1"/>
</dbReference>
<dbReference type="STRING" id="10195.A0A3M7QI08"/>
<evidence type="ECO:0000313" key="5">
    <source>
        <dbReference type="Proteomes" id="UP000276133"/>
    </source>
</evidence>
<accession>A0A3M7QI08</accession>
<feature type="domain" description="COMM" evidence="3">
    <location>
        <begin position="151"/>
        <end position="215"/>
    </location>
</feature>
<dbReference type="InterPro" id="IPR017920">
    <property type="entry name" value="COMM"/>
</dbReference>
<dbReference type="InterPro" id="IPR037357">
    <property type="entry name" value="COMMD5"/>
</dbReference>
<dbReference type="PANTHER" id="PTHR15666">
    <property type="entry name" value="COMM DOMAIN CONTAINING PROTEIN 5"/>
    <property type="match status" value="1"/>
</dbReference>
<evidence type="ECO:0000313" key="4">
    <source>
        <dbReference type="EMBL" id="RNA10605.1"/>
    </source>
</evidence>
<organism evidence="4 5">
    <name type="scientific">Brachionus plicatilis</name>
    <name type="common">Marine rotifer</name>
    <name type="synonym">Brachionus muelleri</name>
    <dbReference type="NCBI Taxonomy" id="10195"/>
    <lineage>
        <taxon>Eukaryota</taxon>
        <taxon>Metazoa</taxon>
        <taxon>Spiralia</taxon>
        <taxon>Gnathifera</taxon>
        <taxon>Rotifera</taxon>
        <taxon>Eurotatoria</taxon>
        <taxon>Monogononta</taxon>
        <taxon>Pseudotrocha</taxon>
        <taxon>Ploima</taxon>
        <taxon>Brachionidae</taxon>
        <taxon>Brachionus</taxon>
    </lineage>
</organism>
<gene>
    <name evidence="4" type="ORF">BpHYR1_020459</name>
</gene>
<reference evidence="4 5" key="1">
    <citation type="journal article" date="2018" name="Sci. Rep.">
        <title>Genomic signatures of local adaptation to the degree of environmental predictability in rotifers.</title>
        <authorList>
            <person name="Franch-Gras L."/>
            <person name="Hahn C."/>
            <person name="Garcia-Roger E.M."/>
            <person name="Carmona M.J."/>
            <person name="Serra M."/>
            <person name="Gomez A."/>
        </authorList>
    </citation>
    <scope>NUCLEOTIDE SEQUENCE [LARGE SCALE GENOMIC DNA]</scope>
    <source>
        <strain evidence="4">HYR1</strain>
    </source>
</reference>
<name>A0A3M7QI08_BRAPC</name>
<proteinExistence type="inferred from homology"/>
<comment type="caution">
    <text evidence="4">The sequence shown here is derived from an EMBL/GenBank/DDBJ whole genome shotgun (WGS) entry which is preliminary data.</text>
</comment>
<protein>
    <recommendedName>
        <fullName evidence="1">COMM domain-containing protein 5</fullName>
    </recommendedName>
</protein>
<comment type="similarity">
    <text evidence="2">Belongs to the COMM domain-containing protein 5 family.</text>
</comment>
<keyword evidence="5" id="KW-1185">Reference proteome</keyword>
<evidence type="ECO:0000259" key="3">
    <source>
        <dbReference type="PROSITE" id="PS51269"/>
    </source>
</evidence>
<evidence type="ECO:0000256" key="1">
    <source>
        <dbReference type="ARBA" id="ARBA00016556"/>
    </source>
</evidence>
<dbReference type="EMBL" id="REGN01006155">
    <property type="protein sequence ID" value="RNA10605.1"/>
    <property type="molecule type" value="Genomic_DNA"/>
</dbReference>